<gene>
    <name evidence="1" type="ORF">COLO4_30237</name>
</gene>
<name>A0A1R3H9S3_9ROSI</name>
<protein>
    <submittedName>
        <fullName evidence="1">F-box protein</fullName>
    </submittedName>
</protein>
<evidence type="ECO:0000313" key="2">
    <source>
        <dbReference type="Proteomes" id="UP000187203"/>
    </source>
</evidence>
<dbReference type="EMBL" id="AWUE01020678">
    <property type="protein sequence ID" value="OMO67098.1"/>
    <property type="molecule type" value="Genomic_DNA"/>
</dbReference>
<dbReference type="AlphaFoldDB" id="A0A1R3H9S3"/>
<keyword evidence="2" id="KW-1185">Reference proteome</keyword>
<organism evidence="1 2">
    <name type="scientific">Corchorus olitorius</name>
    <dbReference type="NCBI Taxonomy" id="93759"/>
    <lineage>
        <taxon>Eukaryota</taxon>
        <taxon>Viridiplantae</taxon>
        <taxon>Streptophyta</taxon>
        <taxon>Embryophyta</taxon>
        <taxon>Tracheophyta</taxon>
        <taxon>Spermatophyta</taxon>
        <taxon>Magnoliopsida</taxon>
        <taxon>eudicotyledons</taxon>
        <taxon>Gunneridae</taxon>
        <taxon>Pentapetalae</taxon>
        <taxon>rosids</taxon>
        <taxon>malvids</taxon>
        <taxon>Malvales</taxon>
        <taxon>Malvaceae</taxon>
        <taxon>Grewioideae</taxon>
        <taxon>Apeibeae</taxon>
        <taxon>Corchorus</taxon>
    </lineage>
</organism>
<evidence type="ECO:0000313" key="1">
    <source>
        <dbReference type="EMBL" id="OMO67098.1"/>
    </source>
</evidence>
<reference evidence="2" key="1">
    <citation type="submission" date="2013-09" db="EMBL/GenBank/DDBJ databases">
        <title>Corchorus olitorius genome sequencing.</title>
        <authorList>
            <person name="Alam M."/>
            <person name="Haque M.S."/>
            <person name="Islam M.S."/>
            <person name="Emdad E.M."/>
            <person name="Islam M.M."/>
            <person name="Ahmed B."/>
            <person name="Halim A."/>
            <person name="Hossen Q.M.M."/>
            <person name="Hossain M.Z."/>
            <person name="Ahmed R."/>
            <person name="Khan M.M."/>
            <person name="Islam R."/>
            <person name="Rashid M.M."/>
            <person name="Khan S.A."/>
            <person name="Rahman M.S."/>
            <person name="Alam M."/>
            <person name="Yahiya A.S."/>
            <person name="Khan M.S."/>
            <person name="Azam M.S."/>
            <person name="Haque T."/>
            <person name="Lashkar M.Z.H."/>
            <person name="Akhand A.I."/>
            <person name="Morshed G."/>
            <person name="Roy S."/>
            <person name="Uddin K.S."/>
            <person name="Rabeya T."/>
            <person name="Hossain A.S."/>
            <person name="Chowdhury A."/>
            <person name="Snigdha A.R."/>
            <person name="Mortoza M.S."/>
            <person name="Matin S.A."/>
            <person name="Hoque S.M.E."/>
            <person name="Islam M.K."/>
            <person name="Roy D.K."/>
            <person name="Haider R."/>
            <person name="Moosa M.M."/>
            <person name="Elias S.M."/>
            <person name="Hasan A.M."/>
            <person name="Jahan S."/>
            <person name="Shafiuddin M."/>
            <person name="Mahmood N."/>
            <person name="Shommy N.S."/>
        </authorList>
    </citation>
    <scope>NUCLEOTIDE SEQUENCE [LARGE SCALE GENOMIC DNA]</scope>
    <source>
        <strain evidence="2">cv. O-4</strain>
    </source>
</reference>
<dbReference type="Proteomes" id="UP000187203">
    <property type="component" value="Unassembled WGS sequence"/>
</dbReference>
<comment type="caution">
    <text evidence="1">The sequence shown here is derived from an EMBL/GenBank/DDBJ whole genome shotgun (WGS) entry which is preliminary data.</text>
</comment>
<proteinExistence type="predicted"/>
<accession>A0A1R3H9S3</accession>
<sequence length="184" mass="20208">MSFWDDAMLSLPSSRFSPSPSPSALALNSKSWLGTMVAQHMSRTIVVKPLQSDGEIHFRFLQLQTGIGPESTTSMNNPVLTHPTLSHDLRFAAHQGTFEDSKFGGTENLSLQLPWLKGVNSDTFCTCSNSHLSPLVAVAKAQSLIIPSLETLLHFDFFHSLQFTSLAACCRSQDTVPYHSLLSK</sequence>